<dbReference type="GO" id="GO:0005524">
    <property type="term" value="F:ATP binding"/>
    <property type="evidence" value="ECO:0007669"/>
    <property type="project" value="UniProtKB-KW"/>
</dbReference>
<feature type="domain" description="Poly(A) polymerase nucleotidyltransferase" evidence="18">
    <location>
        <begin position="10"/>
        <end position="206"/>
    </location>
</feature>
<evidence type="ECO:0000313" key="20">
    <source>
        <dbReference type="Proteomes" id="UP000683417"/>
    </source>
</evidence>
<keyword evidence="13 14" id="KW-0539">Nucleus</keyword>
<feature type="domain" description="Poly(A) polymerase central" evidence="17">
    <location>
        <begin position="212"/>
        <end position="357"/>
    </location>
</feature>
<dbReference type="Pfam" id="PF04928">
    <property type="entry name" value="PAP_central"/>
    <property type="match status" value="1"/>
</dbReference>
<dbReference type="InterPro" id="IPR007010">
    <property type="entry name" value="PolA_pol_RNA-bd_dom"/>
</dbReference>
<dbReference type="CDD" id="cd05402">
    <property type="entry name" value="NT_PAP_TUTase"/>
    <property type="match status" value="1"/>
</dbReference>
<dbReference type="EMBL" id="CAJHIT010000002">
    <property type="protein sequence ID" value="CAD6499591.1"/>
    <property type="molecule type" value="Genomic_DNA"/>
</dbReference>
<dbReference type="PANTHER" id="PTHR10682:SF10">
    <property type="entry name" value="POLYNUCLEOTIDE ADENYLYLTRANSFERASE"/>
    <property type="match status" value="1"/>
</dbReference>
<feature type="region of interest" description="Disordered" evidence="15">
    <location>
        <begin position="535"/>
        <end position="573"/>
    </location>
</feature>
<evidence type="ECO:0000259" key="18">
    <source>
        <dbReference type="Pfam" id="PF20750"/>
    </source>
</evidence>
<evidence type="ECO:0000256" key="15">
    <source>
        <dbReference type="SAM" id="MobiDB-lite"/>
    </source>
</evidence>
<comment type="cofactor">
    <cofactor evidence="1">
        <name>Mn(2+)</name>
        <dbReference type="ChEBI" id="CHEBI:29035"/>
    </cofactor>
</comment>
<keyword evidence="6 14" id="KW-0808">Transferase</keyword>
<dbReference type="Proteomes" id="UP000683417">
    <property type="component" value="Unassembled WGS sequence"/>
</dbReference>
<dbReference type="GO" id="GO:1990817">
    <property type="term" value="F:poly(A) RNA polymerase activity"/>
    <property type="evidence" value="ECO:0007669"/>
    <property type="project" value="UniProtKB-EC"/>
</dbReference>
<evidence type="ECO:0000256" key="10">
    <source>
        <dbReference type="ARBA" id="ARBA00022842"/>
    </source>
</evidence>
<keyword evidence="9 14" id="KW-0067">ATP-binding</keyword>
<dbReference type="EC" id="2.7.7.19" evidence="14"/>
<dbReference type="Pfam" id="PF04926">
    <property type="entry name" value="PAP_RNA-bind"/>
    <property type="match status" value="1"/>
</dbReference>
<evidence type="ECO:0000256" key="1">
    <source>
        <dbReference type="ARBA" id="ARBA00001936"/>
    </source>
</evidence>
<dbReference type="FunFam" id="1.10.1410.10:FF:000001">
    <property type="entry name" value="Putative poly(A) polymerase gamma"/>
    <property type="match status" value="1"/>
</dbReference>
<dbReference type="GO" id="GO:0006397">
    <property type="term" value="P:mRNA processing"/>
    <property type="evidence" value="ECO:0007669"/>
    <property type="project" value="UniProtKB-KW"/>
</dbReference>
<evidence type="ECO:0000313" key="19">
    <source>
        <dbReference type="EMBL" id="CAD6499591.1"/>
    </source>
</evidence>
<dbReference type="Pfam" id="PF20750">
    <property type="entry name" value="PAP_NTPase"/>
    <property type="match status" value="1"/>
</dbReference>
<dbReference type="GO" id="GO:0003723">
    <property type="term" value="F:RNA binding"/>
    <property type="evidence" value="ECO:0007669"/>
    <property type="project" value="UniProtKB-KW"/>
</dbReference>
<dbReference type="InterPro" id="IPR007012">
    <property type="entry name" value="PolA_pol_cen_dom"/>
</dbReference>
<evidence type="ECO:0000256" key="6">
    <source>
        <dbReference type="ARBA" id="ARBA00022679"/>
    </source>
</evidence>
<dbReference type="GO" id="GO:0005634">
    <property type="term" value="C:nucleus"/>
    <property type="evidence" value="ECO:0007669"/>
    <property type="project" value="UniProtKB-SubCell"/>
</dbReference>
<reference evidence="19" key="1">
    <citation type="submission" date="2020-10" db="EMBL/GenBank/DDBJ databases">
        <authorList>
            <person name="Muller C M."/>
        </authorList>
    </citation>
    <scope>NUCLEOTIDE SEQUENCE</scope>
    <source>
        <strain evidence="19">THUN-12</strain>
    </source>
</reference>
<accession>A0A9W4CW50</accession>
<evidence type="ECO:0000256" key="3">
    <source>
        <dbReference type="ARBA" id="ARBA00004123"/>
    </source>
</evidence>
<dbReference type="FunFam" id="3.30.460.10:FF:000002">
    <property type="entry name" value="Poly(A) polymerase alpha, putative"/>
    <property type="match status" value="1"/>
</dbReference>
<feature type="domain" description="Poly(A) polymerase RNA-binding" evidence="16">
    <location>
        <begin position="359"/>
        <end position="542"/>
    </location>
</feature>
<dbReference type="FunFam" id="3.30.70.590:FF:000003">
    <property type="entry name" value="Poly(A) polymerase"/>
    <property type="match status" value="1"/>
</dbReference>
<evidence type="ECO:0000256" key="8">
    <source>
        <dbReference type="ARBA" id="ARBA00022741"/>
    </source>
</evidence>
<comment type="function">
    <text evidence="14">Polymerase that creates the 3'-poly(A) tail of mRNA's.</text>
</comment>
<comment type="similarity">
    <text evidence="4 14">Belongs to the poly(A) polymerase family.</text>
</comment>
<feature type="compositionally biased region" description="Polar residues" evidence="15">
    <location>
        <begin position="18"/>
        <end position="28"/>
    </location>
</feature>
<name>A0A9W4CW50_BLUGR</name>
<dbReference type="GO" id="GO:0046872">
    <property type="term" value="F:metal ion binding"/>
    <property type="evidence" value="ECO:0007669"/>
    <property type="project" value="UniProtKB-KW"/>
</dbReference>
<keyword evidence="5 14" id="KW-0507">mRNA processing</keyword>
<evidence type="ECO:0000256" key="5">
    <source>
        <dbReference type="ARBA" id="ARBA00022664"/>
    </source>
</evidence>
<comment type="subcellular location">
    <subcellularLocation>
        <location evidence="3 14">Nucleus</location>
    </subcellularLocation>
</comment>
<comment type="caution">
    <text evidence="19">The sequence shown here is derived from an EMBL/GenBank/DDBJ whole genome shotgun (WGS) entry which is preliminary data.</text>
</comment>
<evidence type="ECO:0000256" key="12">
    <source>
        <dbReference type="ARBA" id="ARBA00023211"/>
    </source>
</evidence>
<protein>
    <recommendedName>
        <fullName evidence="14">Poly(A) polymerase</fullName>
        <ecNumber evidence="14">2.7.7.19</ecNumber>
    </recommendedName>
</protein>
<keyword evidence="7" id="KW-0479">Metal-binding</keyword>
<evidence type="ECO:0000256" key="4">
    <source>
        <dbReference type="ARBA" id="ARBA00010912"/>
    </source>
</evidence>
<feature type="compositionally biased region" description="Polar residues" evidence="15">
    <location>
        <begin position="555"/>
        <end position="573"/>
    </location>
</feature>
<evidence type="ECO:0000256" key="9">
    <source>
        <dbReference type="ARBA" id="ARBA00022840"/>
    </source>
</evidence>
<dbReference type="PIRSF" id="PIRSF018425">
    <property type="entry name" value="PolyA_polymerase"/>
    <property type="match status" value="1"/>
</dbReference>
<organism evidence="19 20">
    <name type="scientific">Blumeria graminis f. sp. triticale</name>
    <dbReference type="NCBI Taxonomy" id="1689686"/>
    <lineage>
        <taxon>Eukaryota</taxon>
        <taxon>Fungi</taxon>
        <taxon>Dikarya</taxon>
        <taxon>Ascomycota</taxon>
        <taxon>Pezizomycotina</taxon>
        <taxon>Leotiomycetes</taxon>
        <taxon>Erysiphales</taxon>
        <taxon>Erysiphaceae</taxon>
        <taxon>Blumeria</taxon>
    </lineage>
</organism>
<keyword evidence="12" id="KW-0464">Manganese</keyword>
<dbReference type="AlphaFoldDB" id="A0A9W4CW50"/>
<keyword evidence="10" id="KW-0460">Magnesium</keyword>
<evidence type="ECO:0000256" key="7">
    <source>
        <dbReference type="ARBA" id="ARBA00022723"/>
    </source>
</evidence>
<evidence type="ECO:0000256" key="14">
    <source>
        <dbReference type="PIRNR" id="PIRNR018425"/>
    </source>
</evidence>
<evidence type="ECO:0000256" key="11">
    <source>
        <dbReference type="ARBA" id="ARBA00022884"/>
    </source>
</evidence>
<comment type="cofactor">
    <cofactor evidence="2">
        <name>Mg(2+)</name>
        <dbReference type="ChEBI" id="CHEBI:18420"/>
    </cofactor>
</comment>
<evidence type="ECO:0000259" key="16">
    <source>
        <dbReference type="Pfam" id="PF04926"/>
    </source>
</evidence>
<sequence length="573" mass="63606">MNSSTSKPLGVTGPLSVTPPTDSENQASNSLIEELKRQNNYENAAEISKRQKVLNSLQLITEEFVRQVSTAQGLAANLVKTAGGMVVTFGSYKLGVIGPGSDIDALVVAPQNVTKEDFFSKFPDLLRSMASEGPITELTAKPDAFAPCITLKYAGIDIDLLFGRVKLSHVPRNLSLLNQNMLRGLNNEEVRSLNGVRVADEILNLVPEPAIFRTALRTIKLWGTRRAISGNIYGFPGGVAWAILVARICQLYPKATSSTIVFKFFRIMEKWRWPMPVLLKDIDNANTLGLKVWNPKIYGSDKNHIMPIITPAYPEMCTTHNFSLSTKAILEKELRRGGDIADQVMSGKAPWRDLFAKHTFFTKGYKYYLSVVSASRTKESQLLWSGFVESKVRLLVNKLEYHRSIALAHPFNKGFARVHRCSNEEEVDLVKNGSLKYHATDIATLTTGHGLATEIPKEAGEINEKSEIDQRGIMVYTATHYIGLELAEGAKSLDLSYEVDEFKKICTSSEAYNQEENSLGVAHTKNCDLPDDVFTEGEIKPIRPQKQKKKRPATEETTQVPAKRQQTSVAVVG</sequence>
<comment type="catalytic activity">
    <reaction evidence="14">
        <text>RNA(n) + ATP = RNA(n)-3'-adenine ribonucleotide + diphosphate</text>
        <dbReference type="Rhea" id="RHEA:11332"/>
        <dbReference type="Rhea" id="RHEA-COMP:14527"/>
        <dbReference type="Rhea" id="RHEA-COMP:17347"/>
        <dbReference type="ChEBI" id="CHEBI:30616"/>
        <dbReference type="ChEBI" id="CHEBI:33019"/>
        <dbReference type="ChEBI" id="CHEBI:140395"/>
        <dbReference type="ChEBI" id="CHEBI:173115"/>
        <dbReference type="EC" id="2.7.7.19"/>
    </reaction>
</comment>
<keyword evidence="11" id="KW-0694">RNA-binding</keyword>
<gene>
    <name evidence="19" type="ORF">BGTH12_LOCUS949</name>
</gene>
<feature type="region of interest" description="Disordered" evidence="15">
    <location>
        <begin position="1"/>
        <end position="28"/>
    </location>
</feature>
<dbReference type="InterPro" id="IPR014492">
    <property type="entry name" value="PolyA_polymerase"/>
</dbReference>
<dbReference type="PANTHER" id="PTHR10682">
    <property type="entry name" value="POLY A POLYMERASE"/>
    <property type="match status" value="1"/>
</dbReference>
<dbReference type="InterPro" id="IPR048840">
    <property type="entry name" value="PolA_pol_NTPase"/>
</dbReference>
<keyword evidence="8 14" id="KW-0547">Nucleotide-binding</keyword>
<evidence type="ECO:0000259" key="17">
    <source>
        <dbReference type="Pfam" id="PF04928"/>
    </source>
</evidence>
<evidence type="ECO:0000256" key="13">
    <source>
        <dbReference type="ARBA" id="ARBA00023242"/>
    </source>
</evidence>
<evidence type="ECO:0000256" key="2">
    <source>
        <dbReference type="ARBA" id="ARBA00001946"/>
    </source>
</evidence>
<proteinExistence type="inferred from homology"/>